<dbReference type="EMBL" id="MKZS01000001">
    <property type="protein sequence ID" value="OLT62072.1"/>
    <property type="molecule type" value="Genomic_DNA"/>
</dbReference>
<dbReference type="Gene3D" id="3.40.50.980">
    <property type="match status" value="2"/>
</dbReference>
<protein>
    <submittedName>
        <fullName evidence="6">ColG</fullName>
    </submittedName>
</protein>
<dbReference type="CDD" id="cd17646">
    <property type="entry name" value="A_NRPS_AB3403-like"/>
    <property type="match status" value="1"/>
</dbReference>
<dbReference type="CDD" id="cd19531">
    <property type="entry name" value="LCL_NRPS-like"/>
    <property type="match status" value="1"/>
</dbReference>
<keyword evidence="2" id="KW-0596">Phosphopantetheine</keyword>
<dbReference type="FunFam" id="3.40.50.12780:FF:000012">
    <property type="entry name" value="Non-ribosomal peptide synthetase"/>
    <property type="match status" value="1"/>
</dbReference>
<dbReference type="InterPro" id="IPR020845">
    <property type="entry name" value="AMP-binding_CS"/>
</dbReference>
<dbReference type="Pfam" id="PF18563">
    <property type="entry name" value="TubC_N"/>
    <property type="match status" value="1"/>
</dbReference>
<dbReference type="CDD" id="cd02440">
    <property type="entry name" value="AdoMet_MTases"/>
    <property type="match status" value="1"/>
</dbReference>
<dbReference type="InterPro" id="IPR013120">
    <property type="entry name" value="FAR_NAD-bd"/>
</dbReference>
<dbReference type="Gene3D" id="3.30.559.30">
    <property type="entry name" value="Nonribosomal peptide synthetase, condensation domain"/>
    <property type="match status" value="1"/>
</dbReference>
<dbReference type="SUPFAM" id="SSF52777">
    <property type="entry name" value="CoA-dependent acyltransferases"/>
    <property type="match status" value="2"/>
</dbReference>
<dbReference type="GO" id="GO:0044550">
    <property type="term" value="P:secondary metabolite biosynthetic process"/>
    <property type="evidence" value="ECO:0007669"/>
    <property type="project" value="TreeGrafter"/>
</dbReference>
<dbReference type="InterPro" id="IPR001242">
    <property type="entry name" value="Condensation_dom"/>
</dbReference>
<dbReference type="Gene3D" id="3.40.50.150">
    <property type="entry name" value="Vaccinia Virus protein VP39"/>
    <property type="match status" value="2"/>
</dbReference>
<dbReference type="Gene3D" id="3.40.50.720">
    <property type="entry name" value="NAD(P)-binding Rossmann-like Domain"/>
    <property type="match status" value="1"/>
</dbReference>
<dbReference type="GO" id="GO:0031177">
    <property type="term" value="F:phosphopantetheine binding"/>
    <property type="evidence" value="ECO:0007669"/>
    <property type="project" value="InterPro"/>
</dbReference>
<keyword evidence="4" id="KW-0436">Ligase</keyword>
<dbReference type="InterPro" id="IPR009081">
    <property type="entry name" value="PP-bd_ACP"/>
</dbReference>
<dbReference type="InterPro" id="IPR036291">
    <property type="entry name" value="NAD(P)-bd_dom_sf"/>
</dbReference>
<evidence type="ECO:0000256" key="4">
    <source>
        <dbReference type="ARBA" id="ARBA00022598"/>
    </source>
</evidence>
<dbReference type="PROSITE" id="PS00012">
    <property type="entry name" value="PHOSPHOPANTETHEINE"/>
    <property type="match status" value="1"/>
</dbReference>
<keyword evidence="8" id="KW-1185">Reference proteome</keyword>
<dbReference type="SUPFAM" id="SSF56801">
    <property type="entry name" value="Acetyl-CoA synthetase-like"/>
    <property type="match status" value="1"/>
</dbReference>
<gene>
    <name evidence="6" type="primary">colG</name>
    <name evidence="7" type="ORF">BJP37_26640</name>
</gene>
<dbReference type="FunFam" id="2.30.38.10:FF:000001">
    <property type="entry name" value="Non-ribosomal peptide synthetase PvdI"/>
    <property type="match status" value="1"/>
</dbReference>
<dbReference type="Proteomes" id="UP000186657">
    <property type="component" value="Unassembled WGS sequence"/>
</dbReference>
<dbReference type="InterPro" id="IPR010071">
    <property type="entry name" value="AA_adenyl_dom"/>
</dbReference>
<evidence type="ECO:0000256" key="2">
    <source>
        <dbReference type="ARBA" id="ARBA00022450"/>
    </source>
</evidence>
<dbReference type="InterPro" id="IPR000873">
    <property type="entry name" value="AMP-dep_synth/lig_dom"/>
</dbReference>
<dbReference type="RefSeq" id="WP_081431359.1">
    <property type="nucleotide sequence ID" value="NZ_MKZS01000001.1"/>
</dbReference>
<dbReference type="Pfam" id="PF05050">
    <property type="entry name" value="Methyltransf_21"/>
    <property type="match status" value="1"/>
</dbReference>
<comment type="cofactor">
    <cofactor evidence="1">
        <name>pantetheine 4'-phosphate</name>
        <dbReference type="ChEBI" id="CHEBI:47942"/>
    </cofactor>
</comment>
<evidence type="ECO:0000256" key="1">
    <source>
        <dbReference type="ARBA" id="ARBA00001957"/>
    </source>
</evidence>
<sequence length="2226" mass="253506">MNLVEFLQNISLKGVKLWCDGEKLRTGGSQEVLTPDVIAQLKQHKTQILQLLQEQPDILQVYPLSYGQKNIWFLWQLAPQGHHYNLSFAIRIYSQADIITWQQTFKVLRQRHPLLRSTFPKVSEQAVLQVHQNQELDFLQIDATTWSEDELHKRVTEAHRHPFDLEKEPVMRVRCFTCSEQEQVLLLTIHHIAWDGWSMNLIIKELPQLYQAQRAGVEASLPELKHSYQDYVRWQRELVESQEGESLWDYWQQKLAGELPVLNLPTDRKRPPIQTYNGGSYPFKLSEKLTQQLKTLAQKEDVTLYMLLLAVFQVLLSRYSGQKDVLVGSHTFGRSKAEFAPIVGYFVDSVVMRADLSGNPCFTDFLSQVRHTVLEALAHQDYPFVLLVERLQPPRDPSRSPIFQVSFLLQNFIQQQSQDIRKLLTNRTKALVDWGGLKVEPFILDQYESLFDLLLEMVEEDSYVTGVLKYNTDLFDEHTIARMADHFENLLALIVSNPEQRVGQLPLLSEAERQQLLVEWNNTKIDYPTDKCIHEIFEAQVEKNPEAVAVVFEEQKLTYSELNSKANQLARYLQHLGVKPEVLVGICYERSVEMVIALLATLKAGGAYVPIDPSYPPQRLAYMLADAEVLVLLTTPALMKLMPEHQAQLVCWEQDGEAISSQSIENPFSGVNYQNLAYVIYTSGSTGKPKGAMNTHGGICNRLLWMQDAFSLTSSDKILQKTPFSFDVSVWEFFWPLLVGATLVVAKPEGHKDSGYLRDLIAQEQITTLHFVPSMLKVFLQEDKLEDCSSLKRVICSGEALSVQVQEKFFEKLGCELHNLYGPTEAAIDVTWWPCVPDKQQKIIPIGRPIANIQMYILDQHQQPVPIGVAGELHIAGAGLARGYLKREELTQQKFIPNPFDQSQDTEKSKLYKTGDLARYLPDGNIEFLGRIDHQVKMRGFRIELGEIESAIEEHPGVEETLVTLRENQVGQQQLVAYIVPNYKGSRQVKQLLQWEQEGRLKTGYQYHLPNGMVIVHLNQNETDFLYQEIFENAEYFQHGIRINEGDCIFDVGANIGMFSLFASQQVKDLEIFAFEPIPPVFKVLEMNTELYISKVKLFECGLSNQTRMETFTYYPENSVVSGLYADQNQEQEMMKTFLSNKQKETGEKSKLSSQELEQVSSYMFQTQQQVNCQLRTLSEVIREQGVEQIDLLKIDVEKSELEVLEGIESEDWSKIKQIVVEVHDINGRLAAVEELLKAQGYQLKIQQETFLEKTQIYNIYGLRQWGSKEIDSQRSKQVSKNRELLENQLDSWQEVFNERIHSELGQFTDPFFNIAGWRSSYDNQPIPVEQMRIWAGDIVTQVLAQKPESVWEIGCGTGMLLFQIAPQTQNYYGTDISNVSLEYIKQQIEQEPDKYGDVSLAQKRADNMADIADNSFDVVLLSSIVQYFPSVEYLLQVIEESIRVVKPGGMIVLGDIRSFPLMRAFHSSVQLYQATPSLSRQQLLEKIDRQMEEEKELLVSPELFVALKEKHPEITHVQIRLQRGTEHNELNKYRYSVLLHIEAQPGKVITPTVESGASLSVQQIENYLRDKGPESICFSGLVNGRVANDVDLVELLSQPESKQNVQQLRQFLESKPVNGIDPERLHQLSSDNGYSLELCWSAEGSPELMDGVFVRSELAKEGIVLTPLTQKSVAASNWNNYGNNPLSSQFRKELIPQLREYLQSRLPEYMVPSGLMVLSQLPLTPNGKVDRKALPAPDFVSSLSTEYVAPQTETQKVLADIWAEVLGIEKVGIHDKFFELGGHSLLAIQVISRVRAAFSIELKLQDLFESPTVAGVAQAIEKRNDGTQVTNQVKDLRAEVILDSKIQNQSVAFEDITEPKNIFLTGATGFLGVYLLSELLEQTQGNIYCLVRATSSEKGKQRLQRALESYSLWNETKSSRIIPVIGELSAPLLGLDESQFNHLASQMDVIYHNGAWVNFVYSYSVLKPANVLGTHEVLRLASQTKIKPVHFISTMSVFSSSAYSDKQVIFESDSLDYTPDNDDGYAESKWVAEKLVMEARDRGLPVCIYRPGRITGHSQTGFCNTEDLFSRMIKGCIQLGAVPNLEGVFSDIVPVDYVSKAIFNISQQKESLGKAFHMVNPNDIYVNEAFNMIRSWGYPIEQMDYEKWRTKLICQTENSNENALYPLLSLFSEELPVNAEMPRYDCKHTIHGLADTDIVCPSVDSKLLNTYYSYFKSSGFLNAPQ</sequence>
<dbReference type="SUPFAM" id="SSF47336">
    <property type="entry name" value="ACP-like"/>
    <property type="match status" value="1"/>
</dbReference>
<dbReference type="PROSITE" id="PS00455">
    <property type="entry name" value="AMP_BINDING"/>
    <property type="match status" value="1"/>
</dbReference>
<dbReference type="NCBIfam" id="TIGR01733">
    <property type="entry name" value="AA-adenyl-dom"/>
    <property type="match status" value="1"/>
</dbReference>
<dbReference type="GO" id="GO:0008610">
    <property type="term" value="P:lipid biosynthetic process"/>
    <property type="evidence" value="ECO:0007669"/>
    <property type="project" value="UniProtKB-ARBA"/>
</dbReference>
<dbReference type="InterPro" id="IPR045851">
    <property type="entry name" value="AMP-bd_C_sf"/>
</dbReference>
<evidence type="ECO:0000313" key="8">
    <source>
        <dbReference type="Proteomes" id="UP000186657"/>
    </source>
</evidence>
<dbReference type="GO" id="GO:0016874">
    <property type="term" value="F:ligase activity"/>
    <property type="evidence" value="ECO:0007669"/>
    <property type="project" value="UniProtKB-KW"/>
</dbReference>
<dbReference type="FunFam" id="1.10.1200.10:FF:000005">
    <property type="entry name" value="Nonribosomal peptide synthetase 1"/>
    <property type="match status" value="1"/>
</dbReference>
<proteinExistence type="predicted"/>
<dbReference type="Pfam" id="PF07993">
    <property type="entry name" value="NAD_binding_4"/>
    <property type="match status" value="1"/>
</dbReference>
<dbReference type="FunFam" id="3.40.50.980:FF:000001">
    <property type="entry name" value="Non-ribosomal peptide synthetase"/>
    <property type="match status" value="1"/>
</dbReference>
<dbReference type="Pfam" id="PF00668">
    <property type="entry name" value="Condensation"/>
    <property type="match status" value="1"/>
</dbReference>
<evidence type="ECO:0000313" key="6">
    <source>
        <dbReference type="EMBL" id="AKQ09584.1"/>
    </source>
</evidence>
<evidence type="ECO:0000256" key="3">
    <source>
        <dbReference type="ARBA" id="ARBA00022553"/>
    </source>
</evidence>
<dbReference type="InterPro" id="IPR006342">
    <property type="entry name" value="FkbM_mtfrase"/>
</dbReference>
<organism evidence="6">
    <name type="scientific">Moorena bouillonii PNG</name>
    <dbReference type="NCBI Taxonomy" id="568701"/>
    <lineage>
        <taxon>Bacteria</taxon>
        <taxon>Bacillati</taxon>
        <taxon>Cyanobacteriota</taxon>
        <taxon>Cyanophyceae</taxon>
        <taxon>Coleofasciculales</taxon>
        <taxon>Coleofasciculaceae</taxon>
        <taxon>Moorena</taxon>
    </lineage>
</organism>
<dbReference type="GO" id="GO:0043041">
    <property type="term" value="P:amino acid activation for nonribosomal peptide biosynthetic process"/>
    <property type="evidence" value="ECO:0007669"/>
    <property type="project" value="TreeGrafter"/>
</dbReference>
<dbReference type="Pfam" id="PF08241">
    <property type="entry name" value="Methyltransf_11"/>
    <property type="match status" value="1"/>
</dbReference>
<name>A0A0H4TJX1_9CYAN</name>
<dbReference type="InterPro" id="IPR020806">
    <property type="entry name" value="PKS_PP-bd"/>
</dbReference>
<dbReference type="InterPro" id="IPR044894">
    <property type="entry name" value="TubC_N_sf"/>
</dbReference>
<dbReference type="PROSITE" id="PS50075">
    <property type="entry name" value="CARRIER"/>
    <property type="match status" value="1"/>
</dbReference>
<dbReference type="Gene3D" id="1.10.10.1830">
    <property type="entry name" value="Non-ribosomal peptide synthase, adenylation domain"/>
    <property type="match status" value="1"/>
</dbReference>
<dbReference type="CDD" id="cd05235">
    <property type="entry name" value="SDR_e1"/>
    <property type="match status" value="1"/>
</dbReference>
<reference evidence="7 8" key="2">
    <citation type="submission" date="2016-10" db="EMBL/GenBank/DDBJ databases">
        <title>Comparative genomics uncovers the prolific and rare metabolic potential of the cyanobacterial genus Moorea.</title>
        <authorList>
            <person name="Leao T."/>
            <person name="Castelao G."/>
            <person name="Korobeynikov A."/>
            <person name="Monroe E.A."/>
            <person name="Podell S."/>
            <person name="Glukhov E."/>
            <person name="Allen E."/>
            <person name="Gerwick W.H."/>
            <person name="Gerwick L."/>
        </authorList>
    </citation>
    <scope>NUCLEOTIDE SEQUENCE [LARGE SCALE GENOMIC DNA]</scope>
    <source>
        <strain evidence="7 8">PNG5-198</strain>
    </source>
</reference>
<dbReference type="InterPro" id="IPR006162">
    <property type="entry name" value="Ppantetheine_attach_site"/>
</dbReference>
<dbReference type="NCBIfam" id="TIGR01746">
    <property type="entry name" value="Thioester-redct"/>
    <property type="match status" value="1"/>
</dbReference>
<dbReference type="InterPro" id="IPR013216">
    <property type="entry name" value="Methyltransf_11"/>
</dbReference>
<dbReference type="EMBL" id="KP715425">
    <property type="protein sequence ID" value="AKQ09584.1"/>
    <property type="molecule type" value="Genomic_DNA"/>
</dbReference>
<keyword evidence="3" id="KW-0597">Phosphoprotein</keyword>
<dbReference type="InterPro" id="IPR010080">
    <property type="entry name" value="Thioester_reductase-like_dom"/>
</dbReference>
<dbReference type="InterPro" id="IPR023213">
    <property type="entry name" value="CAT-like_dom_sf"/>
</dbReference>
<dbReference type="Gene3D" id="1.10.1200.10">
    <property type="entry name" value="ACP-like"/>
    <property type="match status" value="1"/>
</dbReference>
<dbReference type="SMART" id="SM00823">
    <property type="entry name" value="PKS_PP"/>
    <property type="match status" value="1"/>
</dbReference>
<feature type="domain" description="Carrier" evidence="5">
    <location>
        <begin position="1750"/>
        <end position="1825"/>
    </location>
</feature>
<evidence type="ECO:0000259" key="5">
    <source>
        <dbReference type="PROSITE" id="PS50075"/>
    </source>
</evidence>
<dbReference type="NCBIfam" id="TIGR01444">
    <property type="entry name" value="fkbM_fam"/>
    <property type="match status" value="1"/>
</dbReference>
<dbReference type="InterPro" id="IPR036736">
    <property type="entry name" value="ACP-like_sf"/>
</dbReference>
<dbReference type="InterPro" id="IPR041464">
    <property type="entry name" value="TubC_N"/>
</dbReference>
<dbReference type="PANTHER" id="PTHR45527:SF1">
    <property type="entry name" value="FATTY ACID SYNTHASE"/>
    <property type="match status" value="1"/>
</dbReference>
<dbReference type="Pfam" id="PF00550">
    <property type="entry name" value="PP-binding"/>
    <property type="match status" value="1"/>
</dbReference>
<dbReference type="Pfam" id="PF00501">
    <property type="entry name" value="AMP-binding"/>
    <property type="match status" value="1"/>
</dbReference>
<dbReference type="InterPro" id="IPR029063">
    <property type="entry name" value="SAM-dependent_MTases_sf"/>
</dbReference>
<dbReference type="GO" id="GO:0008757">
    <property type="term" value="F:S-adenosylmethionine-dependent methyltransferase activity"/>
    <property type="evidence" value="ECO:0007669"/>
    <property type="project" value="InterPro"/>
</dbReference>
<dbReference type="PANTHER" id="PTHR45527">
    <property type="entry name" value="NONRIBOSOMAL PEPTIDE SYNTHETASE"/>
    <property type="match status" value="1"/>
</dbReference>
<dbReference type="GO" id="GO:0005829">
    <property type="term" value="C:cytosol"/>
    <property type="evidence" value="ECO:0007669"/>
    <property type="project" value="TreeGrafter"/>
</dbReference>
<dbReference type="Gene3D" id="2.30.38.10">
    <property type="entry name" value="Luciferase, Domain 3"/>
    <property type="match status" value="1"/>
</dbReference>
<dbReference type="Gene3D" id="3.30.300.30">
    <property type="match status" value="2"/>
</dbReference>
<evidence type="ECO:0000313" key="7">
    <source>
        <dbReference type="EMBL" id="OLT62072.1"/>
    </source>
</evidence>
<dbReference type="SUPFAM" id="SSF51735">
    <property type="entry name" value="NAD(P)-binding Rossmann-fold domains"/>
    <property type="match status" value="1"/>
</dbReference>
<accession>A0A0H4TJX1</accession>
<dbReference type="Gene3D" id="3.30.559.10">
    <property type="entry name" value="Chloramphenicol acetyltransferase-like domain"/>
    <property type="match status" value="1"/>
</dbReference>
<dbReference type="FunFam" id="3.40.50.980:FF:000002">
    <property type="entry name" value="Enterobactin synthetase component F"/>
    <property type="match status" value="1"/>
</dbReference>
<reference evidence="6" key="1">
    <citation type="journal article" date="2015" name="J. Nat. Prod.">
        <title>Combining Mass Spectrometric Metabolic Profiling with Genomic Analysis: A Powerful Approach for Discovering Natural Products from Cyanobacteria.</title>
        <authorList>
            <person name="Kleigrewe K."/>
            <person name="Almaliti J."/>
            <person name="Tian I.Y."/>
            <person name="Kinnel R.B."/>
            <person name="Korobeynikov A."/>
            <person name="Monroe E.A."/>
            <person name="Duggan B.M."/>
            <person name="Di Marzo V."/>
            <person name="Sherman D.H."/>
            <person name="Dorrestein P.C."/>
            <person name="Gerwick L."/>
            <person name="Gerwick W.H."/>
        </authorList>
    </citation>
    <scope>NUCLEOTIDE SEQUENCE</scope>
    <source>
        <strain evidence="6">PNG 5-198</strain>
    </source>
</reference>
<dbReference type="SUPFAM" id="SSF53335">
    <property type="entry name" value="S-adenosyl-L-methionine-dependent methyltransferases"/>
    <property type="match status" value="2"/>
</dbReference>